<protein>
    <submittedName>
        <fullName evidence="1">Uncharacterized protein</fullName>
    </submittedName>
</protein>
<dbReference type="AlphaFoldDB" id="A0A6A6HS51"/>
<organism evidence="1 2">
    <name type="scientific">Trematosphaeria pertusa</name>
    <dbReference type="NCBI Taxonomy" id="390896"/>
    <lineage>
        <taxon>Eukaryota</taxon>
        <taxon>Fungi</taxon>
        <taxon>Dikarya</taxon>
        <taxon>Ascomycota</taxon>
        <taxon>Pezizomycotina</taxon>
        <taxon>Dothideomycetes</taxon>
        <taxon>Pleosporomycetidae</taxon>
        <taxon>Pleosporales</taxon>
        <taxon>Massarineae</taxon>
        <taxon>Trematosphaeriaceae</taxon>
        <taxon>Trematosphaeria</taxon>
    </lineage>
</organism>
<dbReference type="PANTHER" id="PTHR38797">
    <property type="entry name" value="NUCLEAR PORE COMPLEX PROTEIN NUP85-RELATED"/>
    <property type="match status" value="1"/>
</dbReference>
<dbReference type="RefSeq" id="XP_033675713.1">
    <property type="nucleotide sequence ID" value="XM_033827357.1"/>
</dbReference>
<dbReference type="PANTHER" id="PTHR38797:SF4">
    <property type="entry name" value="NUCLEAR PORE COMPLEX PROTEIN NUP85"/>
    <property type="match status" value="1"/>
</dbReference>
<name>A0A6A6HS51_9PLEO</name>
<dbReference type="InterPro" id="IPR053204">
    <property type="entry name" value="Oxopyrrolidines_Biosynth-assoc"/>
</dbReference>
<dbReference type="OrthoDB" id="3350591at2759"/>
<keyword evidence="2" id="KW-1185">Reference proteome</keyword>
<evidence type="ECO:0000313" key="1">
    <source>
        <dbReference type="EMBL" id="KAF2240709.1"/>
    </source>
</evidence>
<proteinExistence type="predicted"/>
<dbReference type="Proteomes" id="UP000800094">
    <property type="component" value="Unassembled WGS sequence"/>
</dbReference>
<dbReference type="EMBL" id="ML987216">
    <property type="protein sequence ID" value="KAF2240709.1"/>
    <property type="molecule type" value="Genomic_DNA"/>
</dbReference>
<sequence length="268" mass="30622">MPLPSMIFGRRRERSGAHRVAATKKGFTDRGGPAMFDLLRSTLTFPADVEAKGAKLASDIEFIRNSSQEDLVLNMDIWSIFLYMAQCVPLDHPWQDALLVALTKLRLKGGPISNDTENNSAIDKYLPELYGDLTLDEWKNFNSFIARLMGMGFIKFRSFPFNCLRMALETPVEDERKRDATVWIASVWVIYCGSYIFDTVRYDRLSHPDSLEIHVEQARRAYRLGPLCPNVELISVERWAFWKKRFTELAAASSTVNLKADTTKKISI</sequence>
<evidence type="ECO:0000313" key="2">
    <source>
        <dbReference type="Proteomes" id="UP000800094"/>
    </source>
</evidence>
<gene>
    <name evidence="1" type="ORF">BU26DRAFT_512153</name>
</gene>
<reference evidence="1" key="1">
    <citation type="journal article" date="2020" name="Stud. Mycol.">
        <title>101 Dothideomycetes genomes: a test case for predicting lifestyles and emergence of pathogens.</title>
        <authorList>
            <person name="Haridas S."/>
            <person name="Albert R."/>
            <person name="Binder M."/>
            <person name="Bloem J."/>
            <person name="Labutti K."/>
            <person name="Salamov A."/>
            <person name="Andreopoulos B."/>
            <person name="Baker S."/>
            <person name="Barry K."/>
            <person name="Bills G."/>
            <person name="Bluhm B."/>
            <person name="Cannon C."/>
            <person name="Castanera R."/>
            <person name="Culley D."/>
            <person name="Daum C."/>
            <person name="Ezra D."/>
            <person name="Gonzalez J."/>
            <person name="Henrissat B."/>
            <person name="Kuo A."/>
            <person name="Liang C."/>
            <person name="Lipzen A."/>
            <person name="Lutzoni F."/>
            <person name="Magnuson J."/>
            <person name="Mondo S."/>
            <person name="Nolan M."/>
            <person name="Ohm R."/>
            <person name="Pangilinan J."/>
            <person name="Park H.-J."/>
            <person name="Ramirez L."/>
            <person name="Alfaro M."/>
            <person name="Sun H."/>
            <person name="Tritt A."/>
            <person name="Yoshinaga Y."/>
            <person name="Zwiers L.-H."/>
            <person name="Turgeon B."/>
            <person name="Goodwin S."/>
            <person name="Spatafora J."/>
            <person name="Crous P."/>
            <person name="Grigoriev I."/>
        </authorList>
    </citation>
    <scope>NUCLEOTIDE SEQUENCE</scope>
    <source>
        <strain evidence="1">CBS 122368</strain>
    </source>
</reference>
<dbReference type="InterPro" id="IPR022085">
    <property type="entry name" value="OpdG"/>
</dbReference>
<accession>A0A6A6HS51</accession>
<dbReference type="Pfam" id="PF12311">
    <property type="entry name" value="DUF3632"/>
    <property type="match status" value="1"/>
</dbReference>
<dbReference type="GeneID" id="54580687"/>